<dbReference type="PROSITE" id="PS51208">
    <property type="entry name" value="AUTOTRANSPORTER"/>
    <property type="match status" value="1"/>
</dbReference>
<dbReference type="STRING" id="490829.SAMN05421850_1158"/>
<protein>
    <submittedName>
        <fullName evidence="2">Autotransporter beta-domain-containing protein</fullName>
    </submittedName>
</protein>
<dbReference type="SMART" id="SM00869">
    <property type="entry name" value="Autotransporter"/>
    <property type="match status" value="1"/>
</dbReference>
<keyword evidence="3" id="KW-1185">Reference proteome</keyword>
<dbReference type="InterPro" id="IPR036709">
    <property type="entry name" value="Autotransporte_beta_dom_sf"/>
</dbReference>
<dbReference type="Gene3D" id="2.40.128.130">
    <property type="entry name" value="Autotransporter beta-domain"/>
    <property type="match status" value="1"/>
</dbReference>
<feature type="domain" description="Autotransporter" evidence="1">
    <location>
        <begin position="116"/>
        <end position="393"/>
    </location>
</feature>
<accession>A0A1G8T013</accession>
<dbReference type="EMBL" id="FNEB01000015">
    <property type="protein sequence ID" value="SDJ34781.1"/>
    <property type="molecule type" value="Genomic_DNA"/>
</dbReference>
<name>A0A1G8T013_9RHOB</name>
<dbReference type="Proteomes" id="UP000199340">
    <property type="component" value="Unassembled WGS sequence"/>
</dbReference>
<dbReference type="Pfam" id="PF03797">
    <property type="entry name" value="Autotransporter"/>
    <property type="match status" value="1"/>
</dbReference>
<evidence type="ECO:0000313" key="2">
    <source>
        <dbReference type="EMBL" id="SDJ34781.1"/>
    </source>
</evidence>
<dbReference type="InterPro" id="IPR005546">
    <property type="entry name" value="Autotransporte_beta"/>
</dbReference>
<proteinExistence type="predicted"/>
<evidence type="ECO:0000259" key="1">
    <source>
        <dbReference type="PROSITE" id="PS51208"/>
    </source>
</evidence>
<organism evidence="2 3">
    <name type="scientific">Lutimaribacter saemankumensis</name>
    <dbReference type="NCBI Taxonomy" id="490829"/>
    <lineage>
        <taxon>Bacteria</taxon>
        <taxon>Pseudomonadati</taxon>
        <taxon>Pseudomonadota</taxon>
        <taxon>Alphaproteobacteria</taxon>
        <taxon>Rhodobacterales</taxon>
        <taxon>Roseobacteraceae</taxon>
        <taxon>Lutimaribacter</taxon>
    </lineage>
</organism>
<dbReference type="SUPFAM" id="SSF103515">
    <property type="entry name" value="Autotransporter"/>
    <property type="match status" value="1"/>
</dbReference>
<gene>
    <name evidence="2" type="ORF">SAMN05421850_1158</name>
</gene>
<evidence type="ECO:0000313" key="3">
    <source>
        <dbReference type="Proteomes" id="UP000199340"/>
    </source>
</evidence>
<reference evidence="2 3" key="1">
    <citation type="submission" date="2016-10" db="EMBL/GenBank/DDBJ databases">
        <authorList>
            <person name="de Groot N.N."/>
        </authorList>
    </citation>
    <scope>NUCLEOTIDE SEQUENCE [LARGE SCALE GENOMIC DNA]</scope>
    <source>
        <strain evidence="2 3">DSM 28010</strain>
    </source>
</reference>
<dbReference type="AlphaFoldDB" id="A0A1G8T013"/>
<sequence length="393" mass="40726">MLSLSDLLSAEGVNMNGVQLYEARAVSSDGTTITGYMSNTSNQTEAFVAIYDTSAARPVVGVIAPAGYQSSVTEVSQLSLGVAGQGHAGLRQLSDVARTYELPEVQDVVAQGFAGTPEMSYGVFAYGETLWGQDDSAGKARSAAGTAGFIGESSSGLRFGFGIELADLERTEGTLGSFVEADGFGGVAFLAYAPADTGLQASVSAKALKLEADVVRNYTNGAAVETSRGNTDGTYRGIELELGYAFGMSERSTISPFFSYQYSKSKFDGYTETGGSFPGVMSEQSATLRTASVGLAGTYRVSDALKLNGSLALGRTEESVGAPGLSVTGLNGMMFGAATGDRDYGIATLGIGMTYDLSGNARLYTKIDAQKALDSIADDIDAVSVTVGMSYTF</sequence>